<dbReference type="InterPro" id="IPR025857">
    <property type="entry name" value="MacB_PCD"/>
</dbReference>
<dbReference type="GO" id="GO:0098797">
    <property type="term" value="C:plasma membrane protein complex"/>
    <property type="evidence" value="ECO:0007669"/>
    <property type="project" value="TreeGrafter"/>
</dbReference>
<comment type="caution">
    <text evidence="10">The sequence shown here is derived from an EMBL/GenBank/DDBJ whole genome shotgun (WGS) entry which is preliminary data.</text>
</comment>
<accession>L8JSH3</accession>
<organism evidence="10 11">
    <name type="scientific">Fulvivirga imtechensis AK7</name>
    <dbReference type="NCBI Taxonomy" id="1237149"/>
    <lineage>
        <taxon>Bacteria</taxon>
        <taxon>Pseudomonadati</taxon>
        <taxon>Bacteroidota</taxon>
        <taxon>Cytophagia</taxon>
        <taxon>Cytophagales</taxon>
        <taxon>Fulvivirgaceae</taxon>
        <taxon>Fulvivirga</taxon>
    </lineage>
</organism>
<evidence type="ECO:0000256" key="3">
    <source>
        <dbReference type="ARBA" id="ARBA00022475"/>
    </source>
</evidence>
<dbReference type="Pfam" id="PF12704">
    <property type="entry name" value="MacB_PCD"/>
    <property type="match status" value="1"/>
</dbReference>
<protein>
    <submittedName>
        <fullName evidence="10">Efflux ABC transporter, permease protein</fullName>
    </submittedName>
</protein>
<reference evidence="10 11" key="1">
    <citation type="submission" date="2012-12" db="EMBL/GenBank/DDBJ databases">
        <title>Genome assembly of Fulvivirga imtechensis AK7.</title>
        <authorList>
            <person name="Nupur N."/>
            <person name="Khatri I."/>
            <person name="Kumar R."/>
            <person name="Subramanian S."/>
            <person name="Pinnaka A."/>
        </authorList>
    </citation>
    <scope>NUCLEOTIDE SEQUENCE [LARGE SCALE GENOMIC DNA]</scope>
    <source>
        <strain evidence="10 11">AK7</strain>
    </source>
</reference>
<gene>
    <name evidence="10" type="ORF">C900_02165</name>
</gene>
<feature type="transmembrane region" description="Helical" evidence="7">
    <location>
        <begin position="21"/>
        <end position="42"/>
    </location>
</feature>
<dbReference type="AlphaFoldDB" id="L8JSH3"/>
<evidence type="ECO:0000313" key="10">
    <source>
        <dbReference type="EMBL" id="ELR71926.1"/>
    </source>
</evidence>
<evidence type="ECO:0000259" key="9">
    <source>
        <dbReference type="Pfam" id="PF12704"/>
    </source>
</evidence>
<comment type="subcellular location">
    <subcellularLocation>
        <location evidence="1">Cell membrane</location>
        <topology evidence="1">Multi-pass membrane protein</topology>
    </subcellularLocation>
</comment>
<feature type="transmembrane region" description="Helical" evidence="7">
    <location>
        <begin position="268"/>
        <end position="292"/>
    </location>
</feature>
<dbReference type="PATRIC" id="fig|1237149.3.peg.2032"/>
<dbReference type="eggNOG" id="COG4591">
    <property type="taxonomic scope" value="Bacteria"/>
</dbReference>
<feature type="domain" description="MacB-like periplasmic core" evidence="9">
    <location>
        <begin position="21"/>
        <end position="241"/>
    </location>
</feature>
<dbReference type="STRING" id="1237149.C900_02165"/>
<evidence type="ECO:0000256" key="4">
    <source>
        <dbReference type="ARBA" id="ARBA00022692"/>
    </source>
</evidence>
<evidence type="ECO:0000256" key="5">
    <source>
        <dbReference type="ARBA" id="ARBA00022989"/>
    </source>
</evidence>
<dbReference type="Proteomes" id="UP000011135">
    <property type="component" value="Unassembled WGS sequence"/>
</dbReference>
<evidence type="ECO:0000313" key="11">
    <source>
        <dbReference type="Proteomes" id="UP000011135"/>
    </source>
</evidence>
<dbReference type="PANTHER" id="PTHR30489:SF0">
    <property type="entry name" value="LIPOPROTEIN-RELEASING SYSTEM TRANSMEMBRANE PROTEIN LOLE"/>
    <property type="match status" value="1"/>
</dbReference>
<dbReference type="Pfam" id="PF02687">
    <property type="entry name" value="FtsX"/>
    <property type="match status" value="1"/>
</dbReference>
<dbReference type="EMBL" id="AMZN01000031">
    <property type="protein sequence ID" value="ELR71926.1"/>
    <property type="molecule type" value="Genomic_DNA"/>
</dbReference>
<keyword evidence="5 7" id="KW-1133">Transmembrane helix</keyword>
<comment type="similarity">
    <text evidence="2">Belongs to the ABC-4 integral membrane protein family. LolC/E subfamily.</text>
</comment>
<name>L8JSH3_9BACT</name>
<dbReference type="RefSeq" id="WP_009579552.1">
    <property type="nucleotide sequence ID" value="NZ_AMZN01000031.1"/>
</dbReference>
<dbReference type="InterPro" id="IPR051447">
    <property type="entry name" value="Lipoprotein-release_system"/>
</dbReference>
<proteinExistence type="inferred from homology"/>
<feature type="transmembrane region" description="Helical" evidence="7">
    <location>
        <begin position="375"/>
        <end position="398"/>
    </location>
</feature>
<feature type="domain" description="ABC3 transporter permease C-terminal" evidence="8">
    <location>
        <begin position="271"/>
        <end position="400"/>
    </location>
</feature>
<evidence type="ECO:0000256" key="2">
    <source>
        <dbReference type="ARBA" id="ARBA00005236"/>
    </source>
</evidence>
<sequence>MNVIIIIQMAWRNIWRNKVRSLIIISSVAIGLVAGLFVLSLYKGILEDRVRTVIDREVSHLQVHHVRFKEDFDPKYVIPGKDELIEHLHHLPTVKVFTSRTVAQGMLATGTGSSAIQLVGVDPEQENQVSGLNAKLKDGKGFSNGKKNQLLIGKKLADKMHLKVGSKAILTFIDKESNIVSGAFRVAGIYQTDNTPMDERIAFVKQDDLRLYLSLDGEVHEIAILLQKDGDVEDVQAALKSKYPELKIESWKEISPETKLMIETTDQYSLIFIIIIMLALSFGIVNTMLMAVLERSREIGMLLALGMNRVKIFSMILTETVFLTITGVPTGVFATWVIVKIYHRHGLDISALGGQAMSEFGFSSMIYPAFPWEKILSQMLIVLMAALLSSLIPAIKAIGLRPVEALQK</sequence>
<evidence type="ECO:0000259" key="8">
    <source>
        <dbReference type="Pfam" id="PF02687"/>
    </source>
</evidence>
<keyword evidence="4 7" id="KW-0812">Transmembrane</keyword>
<feature type="transmembrane region" description="Helical" evidence="7">
    <location>
        <begin position="312"/>
        <end position="339"/>
    </location>
</feature>
<keyword evidence="11" id="KW-1185">Reference proteome</keyword>
<evidence type="ECO:0000256" key="6">
    <source>
        <dbReference type="ARBA" id="ARBA00023136"/>
    </source>
</evidence>
<evidence type="ECO:0000256" key="7">
    <source>
        <dbReference type="SAM" id="Phobius"/>
    </source>
</evidence>
<keyword evidence="3" id="KW-1003">Cell membrane</keyword>
<keyword evidence="6 7" id="KW-0472">Membrane</keyword>
<dbReference type="PANTHER" id="PTHR30489">
    <property type="entry name" value="LIPOPROTEIN-RELEASING SYSTEM TRANSMEMBRANE PROTEIN LOLE"/>
    <property type="match status" value="1"/>
</dbReference>
<evidence type="ECO:0000256" key="1">
    <source>
        <dbReference type="ARBA" id="ARBA00004651"/>
    </source>
</evidence>
<dbReference type="InterPro" id="IPR003838">
    <property type="entry name" value="ABC3_permease_C"/>
</dbReference>
<dbReference type="GO" id="GO:0044874">
    <property type="term" value="P:lipoprotein localization to outer membrane"/>
    <property type="evidence" value="ECO:0007669"/>
    <property type="project" value="TreeGrafter"/>
</dbReference>